<evidence type="ECO:0000313" key="2">
    <source>
        <dbReference type="EMBL" id="MBB4063187.1"/>
    </source>
</evidence>
<evidence type="ECO:0000313" key="3">
    <source>
        <dbReference type="Proteomes" id="UP000528286"/>
    </source>
</evidence>
<protein>
    <submittedName>
        <fullName evidence="2">Uncharacterized protein</fullName>
    </submittedName>
</protein>
<gene>
    <name evidence="2" type="ORF">GGR23_000348</name>
</gene>
<accession>A0A7W6NJD5</accession>
<dbReference type="Proteomes" id="UP000528286">
    <property type="component" value="Unassembled WGS sequence"/>
</dbReference>
<sequence>MNTLVSPVRLGLAALLLAAATGFSPAHARVVGDGELENYCAEEAMVRLNVDRSAITTLPTELSKGNFYVNGEAMTGEGLVGFECRFGKNRVLKGFKSNGSGNSAASAPAAPAGVPKPALDKCLETFGLPAKVKMVSPLKPGYYEIILRAKNGSRQVACTVFKTGEQIEDWVEMKP</sequence>
<keyword evidence="1" id="KW-0732">Signal</keyword>
<organism evidence="2 3">
    <name type="scientific">Gellertiella hungarica</name>
    <dbReference type="NCBI Taxonomy" id="1572859"/>
    <lineage>
        <taxon>Bacteria</taxon>
        <taxon>Pseudomonadati</taxon>
        <taxon>Pseudomonadota</taxon>
        <taxon>Alphaproteobacteria</taxon>
        <taxon>Hyphomicrobiales</taxon>
        <taxon>Rhizobiaceae</taxon>
        <taxon>Gellertiella</taxon>
    </lineage>
</organism>
<reference evidence="2 3" key="1">
    <citation type="submission" date="2020-08" db="EMBL/GenBank/DDBJ databases">
        <title>Genomic Encyclopedia of Type Strains, Phase IV (KMG-IV): sequencing the most valuable type-strain genomes for metagenomic binning, comparative biology and taxonomic classification.</title>
        <authorList>
            <person name="Goeker M."/>
        </authorList>
    </citation>
    <scope>NUCLEOTIDE SEQUENCE [LARGE SCALE GENOMIC DNA]</scope>
    <source>
        <strain evidence="2 3">DSM 29853</strain>
    </source>
</reference>
<feature type="chain" id="PRO_5030517674" evidence="1">
    <location>
        <begin position="29"/>
        <end position="175"/>
    </location>
</feature>
<feature type="signal peptide" evidence="1">
    <location>
        <begin position="1"/>
        <end position="28"/>
    </location>
</feature>
<proteinExistence type="predicted"/>
<dbReference type="RefSeq" id="WP_183364390.1">
    <property type="nucleotide sequence ID" value="NZ_JACIEZ010000001.1"/>
</dbReference>
<dbReference type="EMBL" id="JACIEZ010000001">
    <property type="protein sequence ID" value="MBB4063187.1"/>
    <property type="molecule type" value="Genomic_DNA"/>
</dbReference>
<name>A0A7W6NJD5_9HYPH</name>
<keyword evidence="3" id="KW-1185">Reference proteome</keyword>
<evidence type="ECO:0000256" key="1">
    <source>
        <dbReference type="SAM" id="SignalP"/>
    </source>
</evidence>
<dbReference type="AlphaFoldDB" id="A0A7W6NJD5"/>
<comment type="caution">
    <text evidence="2">The sequence shown here is derived from an EMBL/GenBank/DDBJ whole genome shotgun (WGS) entry which is preliminary data.</text>
</comment>